<dbReference type="SUPFAM" id="SSF55120">
    <property type="entry name" value="Pseudouridine synthase"/>
    <property type="match status" value="1"/>
</dbReference>
<comment type="caution">
    <text evidence="3">The sequence shown here is derived from an EMBL/GenBank/DDBJ whole genome shotgun (WGS) entry which is preliminary data.</text>
</comment>
<evidence type="ECO:0000313" key="3">
    <source>
        <dbReference type="EMBL" id="CAE7577651.1"/>
    </source>
</evidence>
<dbReference type="GO" id="GO:0000455">
    <property type="term" value="P:enzyme-directed rRNA pseudouridine synthesis"/>
    <property type="evidence" value="ECO:0007669"/>
    <property type="project" value="TreeGrafter"/>
</dbReference>
<comment type="similarity">
    <text evidence="1">Belongs to the pseudouridine synthase RluA family.</text>
</comment>
<name>A0A812URC9_9DINO</name>
<protein>
    <submittedName>
        <fullName evidence="3">RluA protein</fullName>
    </submittedName>
</protein>
<dbReference type="Pfam" id="PF00849">
    <property type="entry name" value="PseudoU_synth_2"/>
    <property type="match status" value="1"/>
</dbReference>
<accession>A0A812URC9</accession>
<keyword evidence="4" id="KW-1185">Reference proteome</keyword>
<gene>
    <name evidence="3" type="primary">rluA</name>
    <name evidence="3" type="ORF">SNAT2548_LOCUS32961</name>
</gene>
<dbReference type="Gene3D" id="3.60.40.10">
    <property type="entry name" value="PPM-type phosphatase domain"/>
    <property type="match status" value="1"/>
</dbReference>
<dbReference type="InterPro" id="IPR020103">
    <property type="entry name" value="PsdUridine_synth_cat_dom_sf"/>
</dbReference>
<dbReference type="InterPro" id="IPR011990">
    <property type="entry name" value="TPR-like_helical_dom_sf"/>
</dbReference>
<dbReference type="Gene3D" id="3.30.2350.10">
    <property type="entry name" value="Pseudouridine synthase"/>
    <property type="match status" value="1"/>
</dbReference>
<dbReference type="CDD" id="cd02869">
    <property type="entry name" value="PseudoU_synth_RluA_like"/>
    <property type="match status" value="1"/>
</dbReference>
<dbReference type="AlphaFoldDB" id="A0A812URC9"/>
<dbReference type="OrthoDB" id="409663at2759"/>
<dbReference type="InterPro" id="IPR050188">
    <property type="entry name" value="RluA_PseudoU_synthase"/>
</dbReference>
<dbReference type="GO" id="GO:0009982">
    <property type="term" value="F:pseudouridine synthase activity"/>
    <property type="evidence" value="ECO:0007669"/>
    <property type="project" value="InterPro"/>
</dbReference>
<dbReference type="InterPro" id="IPR006145">
    <property type="entry name" value="PsdUridine_synth_RsuA/RluA"/>
</dbReference>
<evidence type="ECO:0000313" key="4">
    <source>
        <dbReference type="Proteomes" id="UP000604046"/>
    </source>
</evidence>
<dbReference type="EMBL" id="CAJNDS010002734">
    <property type="protein sequence ID" value="CAE7577651.1"/>
    <property type="molecule type" value="Genomic_DNA"/>
</dbReference>
<sequence length="820" mass="88831">MSLQNLSRSLGDFAYKKDASRKATEQKISAEAEASVGAMSTVWQTGGSEMCQGQEKGPGPRRPVFPSMSMGGCDGIFEKFSSQELVSFLLPHLRRRRRSQEPLSRACSAFLDANIAKSPQKELFALSGAAKGPRKGQVAATVAESCRSWGTGRWTLVLRAVAKAHRPDLALQLLELIGSGRIEADVFHYSAAITSVKSASVGGPWPTALSMLQQAEDSGISPNEYTFGSVMRGLAHWLLALDCIRRMQQIRVGANDVVHTALLDTHSHQHQWARALSQHESLCKTTRFTCAPVMSACEKGSEWPCSIALLSSMRKSPRPQCSPDLVCYGSAVSACSQRWQAAVALLEQVTEESLERNAVCYNAAISSCTERWEAALCLFEGLCQKKIEPGVCCATTAHICQSWEATLRLLEWQLSEDIIPDAAMAGSVLQAVKEHAGEAGAERAERLLSKLLDLWARHLPQEGILATCEGLEEENILVNQPGLVVVSKPPGVTTERTAMAITASAQGAAFHVVSRLDAPTSGVLPFAVGQVAARYLQAQFAGRLVRKEYICLCQGAPLGEVGTTGKISHPLLTTGVDGLNSRTEVSVTRGRDACTVYLVKSRYDAGTSLPDTELVLLRVRILTGRTHQIRVHLASIGRPVVGDVVYGTGLTSISPRLFLHCERLRIRDLEGGLRTVRAPLARDLAESLSKLANSGKKELPPLHQVALLYGKRPLQRIAVGASKQQLEIPLDVVADIPGKVDGSVAYVGNKYNALPWKDFVDIKLDARNLIEADVKSALTDLDWFGKVNALYAGKQTETEMDVAAKTIGAMKPVKYPIAKK</sequence>
<dbReference type="Gene3D" id="1.25.40.10">
    <property type="entry name" value="Tetratricopeptide repeat domain"/>
    <property type="match status" value="2"/>
</dbReference>
<dbReference type="InterPro" id="IPR036457">
    <property type="entry name" value="PPM-type-like_dom_sf"/>
</dbReference>
<reference evidence="3" key="1">
    <citation type="submission" date="2021-02" db="EMBL/GenBank/DDBJ databases">
        <authorList>
            <person name="Dougan E. K."/>
            <person name="Rhodes N."/>
            <person name="Thang M."/>
            <person name="Chan C."/>
        </authorList>
    </citation>
    <scope>NUCLEOTIDE SEQUENCE</scope>
</reference>
<dbReference type="PANTHER" id="PTHR21600:SF87">
    <property type="entry name" value="RNA PSEUDOURIDYLATE SYNTHASE DOMAIN-CONTAINING PROTEIN 1"/>
    <property type="match status" value="1"/>
</dbReference>
<evidence type="ECO:0000259" key="2">
    <source>
        <dbReference type="Pfam" id="PF00849"/>
    </source>
</evidence>
<proteinExistence type="inferred from homology"/>
<feature type="domain" description="Pseudouridine synthase RsuA/RluA-like" evidence="2">
    <location>
        <begin position="483"/>
        <end position="635"/>
    </location>
</feature>
<evidence type="ECO:0000256" key="1">
    <source>
        <dbReference type="ARBA" id="ARBA00010876"/>
    </source>
</evidence>
<dbReference type="PANTHER" id="PTHR21600">
    <property type="entry name" value="MITOCHONDRIAL RNA PSEUDOURIDINE SYNTHASE"/>
    <property type="match status" value="1"/>
</dbReference>
<dbReference type="Proteomes" id="UP000604046">
    <property type="component" value="Unassembled WGS sequence"/>
</dbReference>
<organism evidence="3 4">
    <name type="scientific">Symbiodinium natans</name>
    <dbReference type="NCBI Taxonomy" id="878477"/>
    <lineage>
        <taxon>Eukaryota</taxon>
        <taxon>Sar</taxon>
        <taxon>Alveolata</taxon>
        <taxon>Dinophyceae</taxon>
        <taxon>Suessiales</taxon>
        <taxon>Symbiodiniaceae</taxon>
        <taxon>Symbiodinium</taxon>
    </lineage>
</organism>
<dbReference type="GO" id="GO:0003723">
    <property type="term" value="F:RNA binding"/>
    <property type="evidence" value="ECO:0007669"/>
    <property type="project" value="InterPro"/>
</dbReference>